<sequence length="115" mass="12122">MNTVPLMREPMSVSMSVVSTAVSRSSGEKATPSMGAVRHRSEASSNSWRIRSRSRSSLVSAYVPHTSADGGRLGAAGRRRDAPERGGHGSPATCCARDAILSRSLLGAAAPVRWE</sequence>
<dbReference type="EMBL" id="GBRH01176505">
    <property type="protein sequence ID" value="JAE21391.1"/>
    <property type="molecule type" value="Transcribed_RNA"/>
</dbReference>
<dbReference type="AlphaFoldDB" id="A0A0A9GFQ5"/>
<name>A0A0A9GFQ5_ARUDO</name>
<evidence type="ECO:0000313" key="2">
    <source>
        <dbReference type="EMBL" id="JAE21391.1"/>
    </source>
</evidence>
<accession>A0A0A9GFQ5</accession>
<proteinExistence type="predicted"/>
<feature type="compositionally biased region" description="Low complexity" evidence="1">
    <location>
        <begin position="44"/>
        <end position="60"/>
    </location>
</feature>
<protein>
    <submittedName>
        <fullName evidence="2">Pco138567b</fullName>
    </submittedName>
</protein>
<evidence type="ECO:0000256" key="1">
    <source>
        <dbReference type="SAM" id="MobiDB-lite"/>
    </source>
</evidence>
<feature type="compositionally biased region" description="Basic and acidic residues" evidence="1">
    <location>
        <begin position="78"/>
        <end position="87"/>
    </location>
</feature>
<feature type="region of interest" description="Disordered" evidence="1">
    <location>
        <begin position="18"/>
        <end position="94"/>
    </location>
</feature>
<organism evidence="2">
    <name type="scientific">Arundo donax</name>
    <name type="common">Giant reed</name>
    <name type="synonym">Donax arundinaceus</name>
    <dbReference type="NCBI Taxonomy" id="35708"/>
    <lineage>
        <taxon>Eukaryota</taxon>
        <taxon>Viridiplantae</taxon>
        <taxon>Streptophyta</taxon>
        <taxon>Embryophyta</taxon>
        <taxon>Tracheophyta</taxon>
        <taxon>Spermatophyta</taxon>
        <taxon>Magnoliopsida</taxon>
        <taxon>Liliopsida</taxon>
        <taxon>Poales</taxon>
        <taxon>Poaceae</taxon>
        <taxon>PACMAD clade</taxon>
        <taxon>Arundinoideae</taxon>
        <taxon>Arundineae</taxon>
        <taxon>Arundo</taxon>
    </lineage>
</organism>
<reference evidence="2" key="1">
    <citation type="submission" date="2014-09" db="EMBL/GenBank/DDBJ databases">
        <authorList>
            <person name="Magalhaes I.L.F."/>
            <person name="Oliveira U."/>
            <person name="Santos F.R."/>
            <person name="Vidigal T.H.D.A."/>
            <person name="Brescovit A.D."/>
            <person name="Santos A.J."/>
        </authorList>
    </citation>
    <scope>NUCLEOTIDE SEQUENCE</scope>
    <source>
        <tissue evidence="2">Shoot tissue taken approximately 20 cm above the soil surface</tissue>
    </source>
</reference>
<reference evidence="2" key="2">
    <citation type="journal article" date="2015" name="Data Brief">
        <title>Shoot transcriptome of the giant reed, Arundo donax.</title>
        <authorList>
            <person name="Barrero R.A."/>
            <person name="Guerrero F.D."/>
            <person name="Moolhuijzen P."/>
            <person name="Goolsby J.A."/>
            <person name="Tidwell J."/>
            <person name="Bellgard S.E."/>
            <person name="Bellgard M.I."/>
        </authorList>
    </citation>
    <scope>NUCLEOTIDE SEQUENCE</scope>
    <source>
        <tissue evidence="2">Shoot tissue taken approximately 20 cm above the soil surface</tissue>
    </source>
</reference>